<dbReference type="EMBL" id="JACBKZ010000007">
    <property type="protein sequence ID" value="KAF5946979.1"/>
    <property type="molecule type" value="Genomic_DNA"/>
</dbReference>
<evidence type="ECO:0000313" key="1">
    <source>
        <dbReference type="EMBL" id="KAF5946979.1"/>
    </source>
</evidence>
<accession>A0A7J7H1W6</accession>
<reference evidence="2" key="1">
    <citation type="journal article" date="2020" name="Nat. Commun.">
        <title>Genome assembly of wild tea tree DASZ reveals pedigree and selection history of tea varieties.</title>
        <authorList>
            <person name="Zhang W."/>
            <person name="Zhang Y."/>
            <person name="Qiu H."/>
            <person name="Guo Y."/>
            <person name="Wan H."/>
            <person name="Zhang X."/>
            <person name="Scossa F."/>
            <person name="Alseekh S."/>
            <person name="Zhang Q."/>
            <person name="Wang P."/>
            <person name="Xu L."/>
            <person name="Schmidt M.H."/>
            <person name="Jia X."/>
            <person name="Li D."/>
            <person name="Zhu A."/>
            <person name="Guo F."/>
            <person name="Chen W."/>
            <person name="Ni D."/>
            <person name="Usadel B."/>
            <person name="Fernie A.R."/>
            <person name="Wen W."/>
        </authorList>
    </citation>
    <scope>NUCLEOTIDE SEQUENCE [LARGE SCALE GENOMIC DNA]</scope>
    <source>
        <strain evidence="2">cv. G240</strain>
    </source>
</reference>
<gene>
    <name evidence="1" type="ORF">HYC85_017207</name>
</gene>
<sequence>MGNATTIIDNPYTIVSQASSGGPSQDPPVIIEQPITPTGELPTLPTQTLTSAFTNIQVLHFLYFVHLLN</sequence>
<name>A0A7J7H1W6_CAMSI</name>
<protein>
    <submittedName>
        <fullName evidence="1">Uncharacterized protein</fullName>
    </submittedName>
</protein>
<comment type="caution">
    <text evidence="1">The sequence shown here is derived from an EMBL/GenBank/DDBJ whole genome shotgun (WGS) entry which is preliminary data.</text>
</comment>
<keyword evidence="2" id="KW-1185">Reference proteome</keyword>
<evidence type="ECO:0000313" key="2">
    <source>
        <dbReference type="Proteomes" id="UP000593564"/>
    </source>
</evidence>
<dbReference type="AlphaFoldDB" id="A0A7J7H1W6"/>
<proteinExistence type="predicted"/>
<reference evidence="1 2" key="2">
    <citation type="submission" date="2020-07" db="EMBL/GenBank/DDBJ databases">
        <title>Genome assembly of wild tea tree DASZ reveals pedigree and selection history of tea varieties.</title>
        <authorList>
            <person name="Zhang W."/>
        </authorList>
    </citation>
    <scope>NUCLEOTIDE SEQUENCE [LARGE SCALE GENOMIC DNA]</scope>
    <source>
        <strain evidence="2">cv. G240</strain>
        <tissue evidence="1">Leaf</tissue>
    </source>
</reference>
<organism evidence="1 2">
    <name type="scientific">Camellia sinensis</name>
    <name type="common">Tea plant</name>
    <name type="synonym">Thea sinensis</name>
    <dbReference type="NCBI Taxonomy" id="4442"/>
    <lineage>
        <taxon>Eukaryota</taxon>
        <taxon>Viridiplantae</taxon>
        <taxon>Streptophyta</taxon>
        <taxon>Embryophyta</taxon>
        <taxon>Tracheophyta</taxon>
        <taxon>Spermatophyta</taxon>
        <taxon>Magnoliopsida</taxon>
        <taxon>eudicotyledons</taxon>
        <taxon>Gunneridae</taxon>
        <taxon>Pentapetalae</taxon>
        <taxon>asterids</taxon>
        <taxon>Ericales</taxon>
        <taxon>Theaceae</taxon>
        <taxon>Camellia</taxon>
    </lineage>
</organism>
<dbReference type="Proteomes" id="UP000593564">
    <property type="component" value="Unassembled WGS sequence"/>
</dbReference>